<proteinExistence type="predicted"/>
<dbReference type="InterPro" id="IPR001387">
    <property type="entry name" value="Cro/C1-type_HTH"/>
</dbReference>
<organism evidence="2 3">
    <name type="scientific">Candidatus Mediterraneibacter faecipullorum</name>
    <dbReference type="NCBI Taxonomy" id="2838670"/>
    <lineage>
        <taxon>Bacteria</taxon>
        <taxon>Bacillati</taxon>
        <taxon>Bacillota</taxon>
        <taxon>Clostridia</taxon>
        <taxon>Lachnospirales</taxon>
        <taxon>Lachnospiraceae</taxon>
        <taxon>Mediterraneibacter</taxon>
    </lineage>
</organism>
<evidence type="ECO:0000259" key="1">
    <source>
        <dbReference type="PROSITE" id="PS50943"/>
    </source>
</evidence>
<dbReference type="Proteomes" id="UP000823890">
    <property type="component" value="Unassembled WGS sequence"/>
</dbReference>
<accession>A0A9D2SU27</accession>
<dbReference type="AlphaFoldDB" id="A0A9D2SU27"/>
<feature type="domain" description="HTH cro/C1-type" evidence="1">
    <location>
        <begin position="21"/>
        <end position="64"/>
    </location>
</feature>
<reference evidence="2" key="1">
    <citation type="journal article" date="2021" name="PeerJ">
        <title>Extensive microbial diversity within the chicken gut microbiome revealed by metagenomics and culture.</title>
        <authorList>
            <person name="Gilroy R."/>
            <person name="Ravi A."/>
            <person name="Getino M."/>
            <person name="Pursley I."/>
            <person name="Horton D.L."/>
            <person name="Alikhan N.F."/>
            <person name="Baker D."/>
            <person name="Gharbi K."/>
            <person name="Hall N."/>
            <person name="Watson M."/>
            <person name="Adriaenssens E.M."/>
            <person name="Foster-Nyarko E."/>
            <person name="Jarju S."/>
            <person name="Secka A."/>
            <person name="Antonio M."/>
            <person name="Oren A."/>
            <person name="Chaudhuri R.R."/>
            <person name="La Ragione R."/>
            <person name="Hildebrand F."/>
            <person name="Pallen M.J."/>
        </authorList>
    </citation>
    <scope>NUCLEOTIDE SEQUENCE</scope>
    <source>
        <strain evidence="2">ChiW19-954</strain>
    </source>
</reference>
<dbReference type="GO" id="GO:0003677">
    <property type="term" value="F:DNA binding"/>
    <property type="evidence" value="ECO:0007669"/>
    <property type="project" value="InterPro"/>
</dbReference>
<dbReference type="InterPro" id="IPR010982">
    <property type="entry name" value="Lambda_DNA-bd_dom_sf"/>
</dbReference>
<dbReference type="CDD" id="cd00093">
    <property type="entry name" value="HTH_XRE"/>
    <property type="match status" value="1"/>
</dbReference>
<reference evidence="2" key="2">
    <citation type="submission" date="2021-04" db="EMBL/GenBank/DDBJ databases">
        <authorList>
            <person name="Gilroy R."/>
        </authorList>
    </citation>
    <scope>NUCLEOTIDE SEQUENCE</scope>
    <source>
        <strain evidence="2">ChiW19-954</strain>
    </source>
</reference>
<name>A0A9D2SU27_9FIRM</name>
<dbReference type="SUPFAM" id="SSF47413">
    <property type="entry name" value="lambda repressor-like DNA-binding domains"/>
    <property type="match status" value="1"/>
</dbReference>
<comment type="caution">
    <text evidence="2">The sequence shown here is derived from an EMBL/GenBank/DDBJ whole genome shotgun (WGS) entry which is preliminary data.</text>
</comment>
<evidence type="ECO:0000313" key="3">
    <source>
        <dbReference type="Proteomes" id="UP000823890"/>
    </source>
</evidence>
<gene>
    <name evidence="2" type="ORF">H9758_04975</name>
</gene>
<protein>
    <submittedName>
        <fullName evidence="2">Helix-turn-helix domain-containing protein</fullName>
    </submittedName>
</protein>
<dbReference type="EMBL" id="DWWO01000063">
    <property type="protein sequence ID" value="HJC33930.1"/>
    <property type="molecule type" value="Genomic_DNA"/>
</dbReference>
<dbReference type="PROSITE" id="PS50943">
    <property type="entry name" value="HTH_CROC1"/>
    <property type="match status" value="1"/>
</dbReference>
<dbReference type="Gene3D" id="1.10.260.40">
    <property type="entry name" value="lambda repressor-like DNA-binding domains"/>
    <property type="match status" value="1"/>
</dbReference>
<evidence type="ECO:0000313" key="2">
    <source>
        <dbReference type="EMBL" id="HJC33930.1"/>
    </source>
</evidence>
<sequence>MSEFSYVLSRHVHGKNIKTYALAQYCGLDRSNMYKIINGKRKPTSLEMVHKMARFMHLSPAEEQELEEAYQITLTGYDNYYRRRDVMNFFSEFNLSASSLTSFKYRTDQDVDMKETTVLASSSKVKQALFHIISAEMGRQTDGHIRLLIQPEASFLINLISAESQADTRIHIEHIICLNNNSETTQSQKNYNLNCLKQILPLYGSCPHYECFYYYDDISARTGKVTLFPYMVITSRHVCLMTAELDRGYIIRSAASLRMFSDMFADYRKASTILLNQINSVAEQLSYVENLLRECGTGFCFQMTPCFTPFITLSMAEKYITIDAPARSAFIDRFHGYIKEMNTWQEQGKTACIFSYDGVRHFLETGKINEYPKDVYLSFDMHDRVSLIRRLIQSCRNGHYRMLRESIGNVEHELYLFVNQQNGYLMFSSPYTRQPVYLNIEEPGLLFTFYDFCENLDDNMFYTPEETEALLNDLI</sequence>